<comment type="caution">
    <text evidence="3">The sequence shown here is derived from an EMBL/GenBank/DDBJ whole genome shotgun (WGS) entry which is preliminary data.</text>
</comment>
<sequence>MVKKETKMRLTAAVKRMIAIAVMMMICIASVVSVMAAMIDVTVIDGEESITFETAGLNQEKILEKAETYGIAPLEGYDTAVLSEETRVLTIYRETEATVMDDGALYRLPVQTYQMSAASIAQTAVHDCGMPPLMADDAVSYDAAANKVVIRRAFFVTLQTEDGEKQCIAHTGDTVSDFLAEENLVPDEKVLLEPSADTKLRSGMTIRFLPQFEVKITADGTTEKQIVPAGTVEDALKAAGITLGEEDELNVSLDEAVYDGMSIEVGRVTYREKTEEKKISYEIVEKESEDLYLGETAVETAGEAGVRTIVKKEKLLDGKVIESEELSNEVTKEPVDEVVLVGTKEPETVSSSSSAEASTSGSTLVDHNGNTISYSAVLTGSCSAYTGGGTTASGLPAAVGNVAVNPNVIPYGTRLYICSPDGSFVYGYAVAADTGGAFLYGDYLADLYYDTLSDCYSFGIRTMNVYILD</sequence>
<dbReference type="InterPro" id="IPR007137">
    <property type="entry name" value="DUF348"/>
</dbReference>
<organism evidence="3 4">
    <name type="scientific">Yeguia hominis</name>
    <dbReference type="NCBI Taxonomy" id="2763662"/>
    <lineage>
        <taxon>Bacteria</taxon>
        <taxon>Bacillati</taxon>
        <taxon>Bacillota</taxon>
        <taxon>Clostridia</taxon>
        <taxon>Eubacteriales</taxon>
        <taxon>Yeguiaceae</taxon>
        <taxon>Yeguia</taxon>
    </lineage>
</organism>
<keyword evidence="1" id="KW-0732">Signal</keyword>
<dbReference type="GO" id="GO:0009254">
    <property type="term" value="P:peptidoglycan turnover"/>
    <property type="evidence" value="ECO:0007669"/>
    <property type="project" value="InterPro"/>
</dbReference>
<dbReference type="EMBL" id="JACRSN010000011">
    <property type="protein sequence ID" value="MBC8534051.1"/>
    <property type="molecule type" value="Genomic_DNA"/>
</dbReference>
<dbReference type="PANTHER" id="PTHR39160">
    <property type="entry name" value="CELL WALL-BINDING PROTEIN YOCH"/>
    <property type="match status" value="1"/>
</dbReference>
<dbReference type="InterPro" id="IPR051933">
    <property type="entry name" value="Resuscitation_pf_RpfB"/>
</dbReference>
<dbReference type="SMART" id="SM01208">
    <property type="entry name" value="G5"/>
    <property type="match status" value="1"/>
</dbReference>
<evidence type="ECO:0000313" key="3">
    <source>
        <dbReference type="EMBL" id="MBC8534051.1"/>
    </source>
</evidence>
<reference evidence="3" key="1">
    <citation type="submission" date="2020-08" db="EMBL/GenBank/DDBJ databases">
        <title>Genome public.</title>
        <authorList>
            <person name="Liu C."/>
            <person name="Sun Q."/>
        </authorList>
    </citation>
    <scope>NUCLEOTIDE SEQUENCE</scope>
    <source>
        <strain evidence="3">NSJ-40</strain>
    </source>
</reference>
<gene>
    <name evidence="3" type="ORF">IAG03_08560</name>
</gene>
<dbReference type="GO" id="GO:0004553">
    <property type="term" value="F:hydrolase activity, hydrolyzing O-glycosyl compounds"/>
    <property type="evidence" value="ECO:0007669"/>
    <property type="project" value="InterPro"/>
</dbReference>
<dbReference type="PANTHER" id="PTHR39160:SF4">
    <property type="entry name" value="RESUSCITATION-PROMOTING FACTOR RPFB"/>
    <property type="match status" value="1"/>
</dbReference>
<accession>A0A926HT33</accession>
<dbReference type="RefSeq" id="WP_249319701.1">
    <property type="nucleotide sequence ID" value="NZ_JACRSN010000011.1"/>
</dbReference>
<keyword evidence="4" id="KW-1185">Reference proteome</keyword>
<dbReference type="Gene3D" id="2.20.230.10">
    <property type="entry name" value="Resuscitation-promoting factor rpfb"/>
    <property type="match status" value="1"/>
</dbReference>
<dbReference type="Pfam" id="PF07501">
    <property type="entry name" value="G5"/>
    <property type="match status" value="1"/>
</dbReference>
<proteinExistence type="predicted"/>
<name>A0A926HT33_9FIRM</name>
<dbReference type="GO" id="GO:0019867">
    <property type="term" value="C:outer membrane"/>
    <property type="evidence" value="ECO:0007669"/>
    <property type="project" value="InterPro"/>
</dbReference>
<feature type="domain" description="G5" evidence="2">
    <location>
        <begin position="265"/>
        <end position="345"/>
    </location>
</feature>
<dbReference type="InterPro" id="IPR036908">
    <property type="entry name" value="RlpA-like_sf"/>
</dbReference>
<dbReference type="Pfam" id="PF06725">
    <property type="entry name" value="3D"/>
    <property type="match status" value="1"/>
</dbReference>
<protein>
    <submittedName>
        <fullName evidence="3">G5 domain-containing protein</fullName>
    </submittedName>
</protein>
<dbReference type="AlphaFoldDB" id="A0A926HT33"/>
<dbReference type="Pfam" id="PF03990">
    <property type="entry name" value="DUF348"/>
    <property type="match status" value="2"/>
</dbReference>
<dbReference type="InterPro" id="IPR059180">
    <property type="entry name" value="3D_YorM"/>
</dbReference>
<evidence type="ECO:0000256" key="1">
    <source>
        <dbReference type="ARBA" id="ARBA00022729"/>
    </source>
</evidence>
<dbReference type="InterPro" id="IPR011098">
    <property type="entry name" value="G5_dom"/>
</dbReference>
<dbReference type="Gene3D" id="2.40.40.10">
    <property type="entry name" value="RlpA-like domain"/>
    <property type="match status" value="1"/>
</dbReference>
<evidence type="ECO:0000259" key="2">
    <source>
        <dbReference type="PROSITE" id="PS51109"/>
    </source>
</evidence>
<evidence type="ECO:0000313" key="4">
    <source>
        <dbReference type="Proteomes" id="UP000651482"/>
    </source>
</evidence>
<dbReference type="InterPro" id="IPR010611">
    <property type="entry name" value="3D_dom"/>
</dbReference>
<dbReference type="CDD" id="cd14667">
    <property type="entry name" value="3D_containing_proteins"/>
    <property type="match status" value="1"/>
</dbReference>
<dbReference type="PROSITE" id="PS51109">
    <property type="entry name" value="G5"/>
    <property type="match status" value="1"/>
</dbReference>
<dbReference type="Proteomes" id="UP000651482">
    <property type="component" value="Unassembled WGS sequence"/>
</dbReference>